<accession>A0ABM1MX69</accession>
<keyword evidence="4 6" id="KW-1133">Transmembrane helix</keyword>
<dbReference type="PROSITE" id="PS00421">
    <property type="entry name" value="TM4_1"/>
    <property type="match status" value="1"/>
</dbReference>
<reference evidence="8" key="1">
    <citation type="submission" date="2025-08" db="UniProtKB">
        <authorList>
            <consortium name="RefSeq"/>
        </authorList>
    </citation>
    <scope>IDENTIFICATION</scope>
    <source>
        <tissue evidence="8">Whole Larva</tissue>
    </source>
</reference>
<organism evidence="7 8">
    <name type="scientific">Nicrophorus vespilloides</name>
    <name type="common">Boreal carrion beetle</name>
    <dbReference type="NCBI Taxonomy" id="110193"/>
    <lineage>
        <taxon>Eukaryota</taxon>
        <taxon>Metazoa</taxon>
        <taxon>Ecdysozoa</taxon>
        <taxon>Arthropoda</taxon>
        <taxon>Hexapoda</taxon>
        <taxon>Insecta</taxon>
        <taxon>Pterygota</taxon>
        <taxon>Neoptera</taxon>
        <taxon>Endopterygota</taxon>
        <taxon>Coleoptera</taxon>
        <taxon>Polyphaga</taxon>
        <taxon>Staphyliniformia</taxon>
        <taxon>Silphidae</taxon>
        <taxon>Nicrophorinae</taxon>
        <taxon>Nicrophorus</taxon>
    </lineage>
</organism>
<dbReference type="PIRSF" id="PIRSF002419">
    <property type="entry name" value="Tetraspanin"/>
    <property type="match status" value="1"/>
</dbReference>
<comment type="subcellular location">
    <subcellularLocation>
        <location evidence="1 6">Membrane</location>
        <topology evidence="1 6">Multi-pass membrane protein</topology>
    </subcellularLocation>
</comment>
<keyword evidence="7" id="KW-1185">Reference proteome</keyword>
<comment type="similarity">
    <text evidence="2 6">Belongs to the tetraspanin (TM4SF) family.</text>
</comment>
<dbReference type="PRINTS" id="PR00259">
    <property type="entry name" value="TMFOUR"/>
</dbReference>
<evidence type="ECO:0000256" key="1">
    <source>
        <dbReference type="ARBA" id="ARBA00004141"/>
    </source>
</evidence>
<evidence type="ECO:0000256" key="2">
    <source>
        <dbReference type="ARBA" id="ARBA00006840"/>
    </source>
</evidence>
<dbReference type="InterPro" id="IPR000301">
    <property type="entry name" value="Tetraspanin_animals"/>
</dbReference>
<dbReference type="InterPro" id="IPR008952">
    <property type="entry name" value="Tetraspanin_EC2_sf"/>
</dbReference>
<feature type="transmembrane region" description="Helical" evidence="6">
    <location>
        <begin position="12"/>
        <end position="33"/>
    </location>
</feature>
<evidence type="ECO:0000256" key="5">
    <source>
        <dbReference type="ARBA" id="ARBA00023136"/>
    </source>
</evidence>
<keyword evidence="3 6" id="KW-0812">Transmembrane</keyword>
<proteinExistence type="inferred from homology"/>
<evidence type="ECO:0000313" key="8">
    <source>
        <dbReference type="RefSeq" id="XP_017779169.1"/>
    </source>
</evidence>
<dbReference type="Gene3D" id="1.10.1450.10">
    <property type="entry name" value="Tetraspanin"/>
    <property type="match status" value="1"/>
</dbReference>
<dbReference type="InterPro" id="IPR018503">
    <property type="entry name" value="Tetraspanin_CS"/>
</dbReference>
<evidence type="ECO:0000313" key="7">
    <source>
        <dbReference type="Proteomes" id="UP000695000"/>
    </source>
</evidence>
<dbReference type="PANTHER" id="PTHR19282">
    <property type="entry name" value="TETRASPANIN"/>
    <property type="match status" value="1"/>
</dbReference>
<name>A0ABM1MX69_NICVS</name>
<dbReference type="Pfam" id="PF00335">
    <property type="entry name" value="Tetraspanin"/>
    <property type="match status" value="1"/>
</dbReference>
<dbReference type="InterPro" id="IPR018499">
    <property type="entry name" value="Tetraspanin/Peripherin"/>
</dbReference>
<dbReference type="GeneID" id="108564588"/>
<keyword evidence="5 6" id="KW-0472">Membrane</keyword>
<dbReference type="PANTHER" id="PTHR19282:SF521">
    <property type="entry name" value="IP01817P-RELATED"/>
    <property type="match status" value="1"/>
</dbReference>
<gene>
    <name evidence="8" type="primary">LOC108564588</name>
</gene>
<sequence length="231" mass="25129">MGCGTKMVKYLVFLFNLVFALAGLALLIVGILFKLDFNDIAGALEDSPFGVAPVLMIVIGAIIFVIAFFGCCGAIKENSCMLTSYSVVLLVIFILQIALGVYVFLSIKNESDLKDSITKDLNKSLDKYKKGDKLAIESFDLMQKSIKCCGVSSYKDFLPSIPDTCCETSPCNALNSYKMGCGEKMFDTIEDNASTIGYVALGLCVTELIAAIFSLSLRSSIRNENRRNGYA</sequence>
<evidence type="ECO:0000256" key="4">
    <source>
        <dbReference type="ARBA" id="ARBA00022989"/>
    </source>
</evidence>
<feature type="transmembrane region" description="Helical" evidence="6">
    <location>
        <begin position="53"/>
        <end position="75"/>
    </location>
</feature>
<dbReference type="SUPFAM" id="SSF48652">
    <property type="entry name" value="Tetraspanin"/>
    <property type="match status" value="1"/>
</dbReference>
<evidence type="ECO:0000256" key="6">
    <source>
        <dbReference type="RuleBase" id="RU361218"/>
    </source>
</evidence>
<evidence type="ECO:0000256" key="3">
    <source>
        <dbReference type="ARBA" id="ARBA00022692"/>
    </source>
</evidence>
<feature type="transmembrane region" description="Helical" evidence="6">
    <location>
        <begin position="195"/>
        <end position="217"/>
    </location>
</feature>
<dbReference type="RefSeq" id="XP_017779169.1">
    <property type="nucleotide sequence ID" value="XM_017923680.1"/>
</dbReference>
<feature type="transmembrane region" description="Helical" evidence="6">
    <location>
        <begin position="87"/>
        <end position="105"/>
    </location>
</feature>
<dbReference type="Proteomes" id="UP000695000">
    <property type="component" value="Unplaced"/>
</dbReference>
<protein>
    <recommendedName>
        <fullName evidence="6">Tetraspanin</fullName>
    </recommendedName>
</protein>